<dbReference type="InterPro" id="IPR011701">
    <property type="entry name" value="MFS"/>
</dbReference>
<feature type="transmembrane region" description="Helical" evidence="8">
    <location>
        <begin position="65"/>
        <end position="85"/>
    </location>
</feature>
<evidence type="ECO:0000313" key="10">
    <source>
        <dbReference type="EMBL" id="GGJ62970.1"/>
    </source>
</evidence>
<evidence type="ECO:0000313" key="11">
    <source>
        <dbReference type="Proteomes" id="UP000657574"/>
    </source>
</evidence>
<reference evidence="10" key="1">
    <citation type="journal article" date="2014" name="Int. J. Syst. Evol. Microbiol.">
        <title>Complete genome sequence of Corynebacterium casei LMG S-19264T (=DSM 44701T), isolated from a smear-ripened cheese.</title>
        <authorList>
            <consortium name="US DOE Joint Genome Institute (JGI-PGF)"/>
            <person name="Walter F."/>
            <person name="Albersmeier A."/>
            <person name="Kalinowski J."/>
            <person name="Ruckert C."/>
        </authorList>
    </citation>
    <scope>NUCLEOTIDE SEQUENCE</scope>
    <source>
        <strain evidence="10">JCM 3086</strain>
    </source>
</reference>
<evidence type="ECO:0000256" key="8">
    <source>
        <dbReference type="SAM" id="Phobius"/>
    </source>
</evidence>
<dbReference type="Proteomes" id="UP000657574">
    <property type="component" value="Unassembled WGS sequence"/>
</dbReference>
<keyword evidence="7" id="KW-0046">Antibiotic resistance</keyword>
<feature type="transmembrane region" description="Helical" evidence="8">
    <location>
        <begin position="242"/>
        <end position="265"/>
    </location>
</feature>
<dbReference type="InterPro" id="IPR036259">
    <property type="entry name" value="MFS_trans_sf"/>
</dbReference>
<dbReference type="PRINTS" id="PR01036">
    <property type="entry name" value="TCRTETB"/>
</dbReference>
<dbReference type="PANTHER" id="PTHR42718:SF46">
    <property type="entry name" value="BLR6921 PROTEIN"/>
    <property type="match status" value="1"/>
</dbReference>
<keyword evidence="11" id="KW-1185">Reference proteome</keyword>
<accession>A0A917P5N6</accession>
<evidence type="ECO:0000256" key="2">
    <source>
        <dbReference type="ARBA" id="ARBA00022448"/>
    </source>
</evidence>
<dbReference type="SUPFAM" id="SSF103473">
    <property type="entry name" value="MFS general substrate transporter"/>
    <property type="match status" value="1"/>
</dbReference>
<dbReference type="Pfam" id="PF07690">
    <property type="entry name" value="MFS_1"/>
    <property type="match status" value="1"/>
</dbReference>
<dbReference type="CDD" id="cd17321">
    <property type="entry name" value="MFS_MMR_MDR_like"/>
    <property type="match status" value="1"/>
</dbReference>
<reference evidence="10" key="2">
    <citation type="submission" date="2020-09" db="EMBL/GenBank/DDBJ databases">
        <authorList>
            <person name="Sun Q."/>
            <person name="Ohkuma M."/>
        </authorList>
    </citation>
    <scope>NUCLEOTIDE SEQUENCE</scope>
    <source>
        <strain evidence="10">JCM 3086</strain>
    </source>
</reference>
<comment type="subcellular location">
    <subcellularLocation>
        <location evidence="1">Cell membrane</location>
        <topology evidence="1">Multi-pass membrane protein</topology>
    </subcellularLocation>
</comment>
<feature type="transmembrane region" description="Helical" evidence="8">
    <location>
        <begin position="97"/>
        <end position="120"/>
    </location>
</feature>
<protein>
    <recommendedName>
        <fullName evidence="9">Major facilitator superfamily (MFS) profile domain-containing protein</fullName>
    </recommendedName>
</protein>
<dbReference type="InterPro" id="IPR020846">
    <property type="entry name" value="MFS_dom"/>
</dbReference>
<dbReference type="GO" id="GO:0005886">
    <property type="term" value="C:plasma membrane"/>
    <property type="evidence" value="ECO:0007669"/>
    <property type="project" value="UniProtKB-SubCell"/>
</dbReference>
<evidence type="ECO:0000256" key="7">
    <source>
        <dbReference type="ARBA" id="ARBA00023251"/>
    </source>
</evidence>
<feature type="transmembrane region" description="Helical" evidence="8">
    <location>
        <begin position="157"/>
        <end position="178"/>
    </location>
</feature>
<keyword evidence="2" id="KW-0813">Transport</keyword>
<name>A0A917P5N6_9ACTN</name>
<gene>
    <name evidence="10" type="ORF">GCM10010121_087050</name>
</gene>
<keyword evidence="4 8" id="KW-0812">Transmembrane</keyword>
<feature type="transmembrane region" description="Helical" evidence="8">
    <location>
        <begin position="184"/>
        <end position="206"/>
    </location>
</feature>
<dbReference type="RefSeq" id="WP_229841505.1">
    <property type="nucleotide sequence ID" value="NZ_BMQA01000074.1"/>
</dbReference>
<evidence type="ECO:0000256" key="1">
    <source>
        <dbReference type="ARBA" id="ARBA00004651"/>
    </source>
</evidence>
<comment type="caution">
    <text evidence="10">The sequence shown here is derived from an EMBL/GenBank/DDBJ whole genome shotgun (WGS) entry which is preliminary data.</text>
</comment>
<dbReference type="PANTHER" id="PTHR42718">
    <property type="entry name" value="MAJOR FACILITATOR SUPERFAMILY MULTIDRUG TRANSPORTER MFSC"/>
    <property type="match status" value="1"/>
</dbReference>
<feature type="transmembrane region" description="Helical" evidence="8">
    <location>
        <begin position="126"/>
        <end position="145"/>
    </location>
</feature>
<dbReference type="GO" id="GO:0022857">
    <property type="term" value="F:transmembrane transporter activity"/>
    <property type="evidence" value="ECO:0007669"/>
    <property type="project" value="InterPro"/>
</dbReference>
<dbReference type="EMBL" id="BMQA01000074">
    <property type="protein sequence ID" value="GGJ62970.1"/>
    <property type="molecule type" value="Genomic_DNA"/>
</dbReference>
<dbReference type="PROSITE" id="PS50850">
    <property type="entry name" value="MFS"/>
    <property type="match status" value="1"/>
</dbReference>
<evidence type="ECO:0000256" key="5">
    <source>
        <dbReference type="ARBA" id="ARBA00022989"/>
    </source>
</evidence>
<keyword evidence="6 8" id="KW-0472">Membrane</keyword>
<evidence type="ECO:0000256" key="4">
    <source>
        <dbReference type="ARBA" id="ARBA00022692"/>
    </source>
</evidence>
<evidence type="ECO:0000256" key="3">
    <source>
        <dbReference type="ARBA" id="ARBA00022475"/>
    </source>
</evidence>
<feature type="transmembrane region" description="Helical" evidence="8">
    <location>
        <begin position="218"/>
        <end position="236"/>
    </location>
</feature>
<organism evidence="10 11">
    <name type="scientific">Streptomyces brasiliensis</name>
    <dbReference type="NCBI Taxonomy" id="1954"/>
    <lineage>
        <taxon>Bacteria</taxon>
        <taxon>Bacillati</taxon>
        <taxon>Actinomycetota</taxon>
        <taxon>Actinomycetes</taxon>
        <taxon>Kitasatosporales</taxon>
        <taxon>Streptomycetaceae</taxon>
        <taxon>Streptomyces</taxon>
    </lineage>
</organism>
<proteinExistence type="predicted"/>
<evidence type="ECO:0000259" key="9">
    <source>
        <dbReference type="PROSITE" id="PS50850"/>
    </source>
</evidence>
<dbReference type="Gene3D" id="1.20.1720.10">
    <property type="entry name" value="Multidrug resistance protein D"/>
    <property type="match status" value="1"/>
</dbReference>
<dbReference type="AlphaFoldDB" id="A0A917P5N6"/>
<feature type="transmembrane region" description="Helical" evidence="8">
    <location>
        <begin position="30"/>
        <end position="53"/>
    </location>
</feature>
<keyword evidence="3" id="KW-1003">Cell membrane</keyword>
<feature type="domain" description="Major facilitator superfamily (MFS) profile" evidence="9">
    <location>
        <begin position="31"/>
        <end position="299"/>
    </location>
</feature>
<keyword evidence="5 8" id="KW-1133">Transmembrane helix</keyword>
<sequence>MSSTVGPVADEAPAPHLVAGQPPARRGATIGIAILLLVQLMIILDSTIVNVALPGIASDLHFGAASLSWVLNGYVLAYGGLLLLGGRLGDVLGRRQMFVIGLAVFTLFSLLSGLAPSAGLLVAARALQGVGGALAAPQVLALLTANAPNDAARNRAIALFSSMSAIGGTLGYVLGGLLTDVASWRWTLFINVPLGIIALATARRYVAKTPRRHGRFDFVGAVSATGAAVALVWALTGAPDHGWGSAQTILGLVAGAALLGVFFVAESRVPHPLLHLGLLKSPSSSRRDRPHFWTCESIF</sequence>
<dbReference type="GO" id="GO:0046677">
    <property type="term" value="P:response to antibiotic"/>
    <property type="evidence" value="ECO:0007669"/>
    <property type="project" value="UniProtKB-KW"/>
</dbReference>
<evidence type="ECO:0000256" key="6">
    <source>
        <dbReference type="ARBA" id="ARBA00023136"/>
    </source>
</evidence>